<dbReference type="InterPro" id="IPR046240">
    <property type="entry name" value="DUF6273"/>
</dbReference>
<reference evidence="3" key="1">
    <citation type="journal article" date="2021" name="Proc. Natl. Acad. Sci. U.S.A.">
        <title>A Catalog of Tens of Thousands of Viruses from Human Metagenomes Reveals Hidden Associations with Chronic Diseases.</title>
        <authorList>
            <person name="Tisza M.J."/>
            <person name="Buck C.B."/>
        </authorList>
    </citation>
    <scope>NUCLEOTIDE SEQUENCE</scope>
    <source>
        <strain evidence="3">CtZer25</strain>
    </source>
</reference>
<dbReference type="InterPro" id="IPR022038">
    <property type="entry name" value="Ig-like_bact"/>
</dbReference>
<dbReference type="Pfam" id="PF19789">
    <property type="entry name" value="DUF6273"/>
    <property type="match status" value="1"/>
</dbReference>
<evidence type="ECO:0000259" key="1">
    <source>
        <dbReference type="Pfam" id="PF07523"/>
    </source>
</evidence>
<sequence length="385" mass="39770">MAVNKIEVNGETKLDLTQDTVTPESLLFGVTAHNSAGVQIVGKYQSVTLTGLEITAPPKKTAYNAGETFDPAGMVVTATYSNGAKLENPAYMVAPSGALAVGTTTVTVTYSEGGITKTATQAISVSFKSAASASTSAAAGVSYTSGLSGLSAEDVTAFAEAISNNSNITNATSTVYVDFGSIHRKISVGDQVTLPLDGTNYAFDVIGFNHDPLTTPTAYGVATATGKAGITFQMHDLFVTIFAMNDSRTNAGGWKSSKMRTSTMATMKGYLPSAWQTAIKPVNKASGTGGGSSSGTETVSDNCFLLAEGEIFGDTTNSVAGEGVQYAYYKAGNSKIKNLNGSAYLWWERSPASGGSDAFCFVYTSGSAGNYYADAPVGVAFCFCV</sequence>
<feature type="domain" description="Ig-like" evidence="1">
    <location>
        <begin position="57"/>
        <end position="122"/>
    </location>
</feature>
<accession>A0A8S5RL14</accession>
<evidence type="ECO:0000259" key="2">
    <source>
        <dbReference type="Pfam" id="PF19789"/>
    </source>
</evidence>
<dbReference type="Pfam" id="PF07523">
    <property type="entry name" value="Big_3"/>
    <property type="match status" value="1"/>
</dbReference>
<feature type="domain" description="DUF6273" evidence="2">
    <location>
        <begin position="243"/>
        <end position="383"/>
    </location>
</feature>
<proteinExistence type="predicted"/>
<organism evidence="3">
    <name type="scientific">virus sp. ctZer25</name>
    <dbReference type="NCBI Taxonomy" id="2825819"/>
    <lineage>
        <taxon>Viruses</taxon>
    </lineage>
</organism>
<evidence type="ECO:0000313" key="3">
    <source>
        <dbReference type="EMBL" id="DAE32070.1"/>
    </source>
</evidence>
<dbReference type="EMBL" id="BK059115">
    <property type="protein sequence ID" value="DAE32070.1"/>
    <property type="molecule type" value="Genomic_DNA"/>
</dbReference>
<name>A0A8S5RL14_9VIRU</name>
<dbReference type="Gene3D" id="2.60.40.3630">
    <property type="match status" value="1"/>
</dbReference>
<protein>
    <submittedName>
        <fullName evidence="3">Endo-beta-N-acetylglucosaminidase surface protein</fullName>
    </submittedName>
</protein>